<dbReference type="EMBL" id="FQWD01000001">
    <property type="protein sequence ID" value="SHF84009.1"/>
    <property type="molecule type" value="Genomic_DNA"/>
</dbReference>
<evidence type="ECO:0000313" key="4">
    <source>
        <dbReference type="EMBL" id="SHF84009.1"/>
    </source>
</evidence>
<keyword evidence="2" id="KW-0012">Acyltransferase</keyword>
<evidence type="ECO:0000259" key="3">
    <source>
        <dbReference type="PROSITE" id="PS51186"/>
    </source>
</evidence>
<accession>A0A1M5EXP5</accession>
<dbReference type="InterPro" id="IPR000182">
    <property type="entry name" value="GNAT_dom"/>
</dbReference>
<dbReference type="AlphaFoldDB" id="A0A1M5EXP5"/>
<feature type="domain" description="N-acetyltransferase" evidence="3">
    <location>
        <begin position="6"/>
        <end position="160"/>
    </location>
</feature>
<dbReference type="CDD" id="cd04301">
    <property type="entry name" value="NAT_SF"/>
    <property type="match status" value="1"/>
</dbReference>
<keyword evidence="4" id="KW-0687">Ribonucleoprotein</keyword>
<dbReference type="InterPro" id="IPR016181">
    <property type="entry name" value="Acyl_CoA_acyltransferase"/>
</dbReference>
<reference evidence="5" key="1">
    <citation type="submission" date="2016-11" db="EMBL/GenBank/DDBJ databases">
        <authorList>
            <person name="Varghese N."/>
            <person name="Submissions S."/>
        </authorList>
    </citation>
    <scope>NUCLEOTIDE SEQUENCE [LARGE SCALE GENOMIC DNA]</scope>
    <source>
        <strain evidence="5">CGMCC 1.8995</strain>
    </source>
</reference>
<keyword evidence="1" id="KW-0808">Transferase</keyword>
<dbReference type="RefSeq" id="WP_073317521.1">
    <property type="nucleotide sequence ID" value="NZ_FQWD01000001.1"/>
</dbReference>
<name>A0A1M5EXP5_9ALTE</name>
<dbReference type="PANTHER" id="PTHR10545:SF29">
    <property type="entry name" value="GH14572P-RELATED"/>
    <property type="match status" value="1"/>
</dbReference>
<keyword evidence="5" id="KW-1185">Reference proteome</keyword>
<dbReference type="STRING" id="634436.SAMN05216361_0590"/>
<keyword evidence="4" id="KW-0689">Ribosomal protein</keyword>
<dbReference type="OrthoDB" id="9805924at2"/>
<dbReference type="PANTHER" id="PTHR10545">
    <property type="entry name" value="DIAMINE N-ACETYLTRANSFERASE"/>
    <property type="match status" value="1"/>
</dbReference>
<gene>
    <name evidence="4" type="ORF">SAMN05216361_0590</name>
</gene>
<dbReference type="Pfam" id="PF00583">
    <property type="entry name" value="Acetyltransf_1"/>
    <property type="match status" value="1"/>
</dbReference>
<dbReference type="GO" id="GO:0005840">
    <property type="term" value="C:ribosome"/>
    <property type="evidence" value="ECO:0007669"/>
    <property type="project" value="UniProtKB-KW"/>
</dbReference>
<dbReference type="Proteomes" id="UP000184520">
    <property type="component" value="Unassembled WGS sequence"/>
</dbReference>
<dbReference type="Gene3D" id="3.40.630.30">
    <property type="match status" value="1"/>
</dbReference>
<proteinExistence type="predicted"/>
<dbReference type="PROSITE" id="PS51186">
    <property type="entry name" value="GNAT"/>
    <property type="match status" value="1"/>
</dbReference>
<protein>
    <submittedName>
        <fullName evidence="4">Ribosomal protein S18 acetylase RimI</fullName>
    </submittedName>
</protein>
<organism evidence="4 5">
    <name type="scientific">Marisediminitalea aggregata</name>
    <dbReference type="NCBI Taxonomy" id="634436"/>
    <lineage>
        <taxon>Bacteria</taxon>
        <taxon>Pseudomonadati</taxon>
        <taxon>Pseudomonadota</taxon>
        <taxon>Gammaproteobacteria</taxon>
        <taxon>Alteromonadales</taxon>
        <taxon>Alteromonadaceae</taxon>
        <taxon>Marisediminitalea</taxon>
    </lineage>
</organism>
<evidence type="ECO:0000256" key="2">
    <source>
        <dbReference type="ARBA" id="ARBA00023315"/>
    </source>
</evidence>
<dbReference type="SUPFAM" id="SSF55729">
    <property type="entry name" value="Acyl-CoA N-acyltransferases (Nat)"/>
    <property type="match status" value="1"/>
</dbReference>
<evidence type="ECO:0000256" key="1">
    <source>
        <dbReference type="ARBA" id="ARBA00022679"/>
    </source>
</evidence>
<dbReference type="GO" id="GO:0008080">
    <property type="term" value="F:N-acetyltransferase activity"/>
    <property type="evidence" value="ECO:0007669"/>
    <property type="project" value="TreeGrafter"/>
</dbReference>
<dbReference type="InterPro" id="IPR051016">
    <property type="entry name" value="Diverse_Substrate_AcTransf"/>
</dbReference>
<evidence type="ECO:0000313" key="5">
    <source>
        <dbReference type="Proteomes" id="UP000184520"/>
    </source>
</evidence>
<sequence length="161" mass="18022">MSENVLVVTPANQADLPDVLLLMRDLAEFEGYLPDFAVTLDALESLYLQQRVFGILVAKHKDSGSTENGRVAGILVYFFQPFTYDLTPWLIVKELFVSEAFRGQGVGEALMLEARNVCKAQGGSRMKWEVLTQNTAAQAFYKQLGASVEENWRTMSLPLVR</sequence>